<dbReference type="InterPro" id="IPR036872">
    <property type="entry name" value="CH_dom_sf"/>
</dbReference>
<gene>
    <name evidence="3" type="ORF">OS493_029473</name>
</gene>
<name>A0A9W9Y8W9_9CNID</name>
<protein>
    <recommendedName>
        <fullName evidence="2">Calponin-homology (CH) domain-containing protein</fullName>
    </recommendedName>
</protein>
<dbReference type="SUPFAM" id="SSF47576">
    <property type="entry name" value="Calponin-homology domain, CH-domain"/>
    <property type="match status" value="1"/>
</dbReference>
<organism evidence="3 4">
    <name type="scientific">Desmophyllum pertusum</name>
    <dbReference type="NCBI Taxonomy" id="174260"/>
    <lineage>
        <taxon>Eukaryota</taxon>
        <taxon>Metazoa</taxon>
        <taxon>Cnidaria</taxon>
        <taxon>Anthozoa</taxon>
        <taxon>Hexacorallia</taxon>
        <taxon>Scleractinia</taxon>
        <taxon>Caryophylliina</taxon>
        <taxon>Caryophylliidae</taxon>
        <taxon>Desmophyllum</taxon>
    </lineage>
</organism>
<dbReference type="EMBL" id="MU827807">
    <property type="protein sequence ID" value="KAJ7325610.1"/>
    <property type="molecule type" value="Genomic_DNA"/>
</dbReference>
<feature type="domain" description="Calponin-homology (CH)" evidence="2">
    <location>
        <begin position="7"/>
        <end position="136"/>
    </location>
</feature>
<feature type="signal peptide" evidence="1">
    <location>
        <begin position="1"/>
        <end position="22"/>
    </location>
</feature>
<reference evidence="3" key="1">
    <citation type="submission" date="2023-01" db="EMBL/GenBank/DDBJ databases">
        <title>Genome assembly of the deep-sea coral Lophelia pertusa.</title>
        <authorList>
            <person name="Herrera S."/>
            <person name="Cordes E."/>
        </authorList>
    </citation>
    <scope>NUCLEOTIDE SEQUENCE</scope>
    <source>
        <strain evidence="3">USNM1676648</strain>
        <tissue evidence="3">Polyp</tissue>
    </source>
</reference>
<comment type="caution">
    <text evidence="3">The sequence shown here is derived from an EMBL/GenBank/DDBJ whole genome shotgun (WGS) entry which is preliminary data.</text>
</comment>
<proteinExistence type="predicted"/>
<sequence length="301" mass="33858">MNFVLSIPFVAVYKAWVNCCLAQFGDKKTINDLAGDLKDGVVFCQLIKLTTGYEIAQCQQVNNVPQTHQAVQINDVPQTHHAVQVNDVPQTHQAVQCVIDYMKGKGIDLCCQVEDVTSGKLKFILDILWLIILHFEIHSAKYNVTPADRVNAAVNAPSNCGQVSLLWTCYWRLSKKQFTSTGYRAAYQRTVNLGKRFLLEWCCTEIPNTAIDPRGPFLDFLQDGVLLTKLITKYCPVDGISPSKFTDKDSFLKVLKAAEDRLGIPRKILSSSGILDDNTFDEYAVIIYMAVLRRMVKRDSN</sequence>
<evidence type="ECO:0000313" key="4">
    <source>
        <dbReference type="Proteomes" id="UP001163046"/>
    </source>
</evidence>
<dbReference type="InterPro" id="IPR001715">
    <property type="entry name" value="CH_dom"/>
</dbReference>
<dbReference type="PROSITE" id="PS50021">
    <property type="entry name" value="CH"/>
    <property type="match status" value="1"/>
</dbReference>
<dbReference type="Pfam" id="PF00307">
    <property type="entry name" value="CH"/>
    <property type="match status" value="1"/>
</dbReference>
<accession>A0A9W9Y8W9</accession>
<evidence type="ECO:0000256" key="1">
    <source>
        <dbReference type="SAM" id="SignalP"/>
    </source>
</evidence>
<dbReference type="Proteomes" id="UP001163046">
    <property type="component" value="Unassembled WGS sequence"/>
</dbReference>
<dbReference type="Gene3D" id="1.10.418.10">
    <property type="entry name" value="Calponin-like domain"/>
    <property type="match status" value="2"/>
</dbReference>
<evidence type="ECO:0000259" key="2">
    <source>
        <dbReference type="PROSITE" id="PS50021"/>
    </source>
</evidence>
<keyword evidence="1" id="KW-0732">Signal</keyword>
<dbReference type="AlphaFoldDB" id="A0A9W9Y8W9"/>
<feature type="chain" id="PRO_5040942656" description="Calponin-homology (CH) domain-containing protein" evidence="1">
    <location>
        <begin position="23"/>
        <end position="301"/>
    </location>
</feature>
<keyword evidence="4" id="KW-1185">Reference proteome</keyword>
<dbReference type="OrthoDB" id="5968566at2759"/>
<evidence type="ECO:0000313" key="3">
    <source>
        <dbReference type="EMBL" id="KAJ7325610.1"/>
    </source>
</evidence>